<feature type="compositionally biased region" description="Basic and acidic residues" evidence="1">
    <location>
        <begin position="85"/>
        <end position="96"/>
    </location>
</feature>
<sequence length="131" mass="14723">MGVSRQFTGDDKRGNSYDRRARRAWLVSERAGFGGDGVKVPCWECGKLLTEDEVVSDRIVPGYKGGRYVRSNIRPQCATCSHKSGPRERAEQRAESDPFTEDGMCKTCGVEFWFSRRNGHAVGCTVVEVEW</sequence>
<feature type="region of interest" description="Disordered" evidence="1">
    <location>
        <begin position="79"/>
        <end position="100"/>
    </location>
</feature>
<dbReference type="KEGG" id="vg:60321439"/>
<gene>
    <name evidence="2" type="primary">79</name>
    <name evidence="2" type="ORF">PBI_IMVUBU_79</name>
</gene>
<keyword evidence="2" id="KW-0540">Nuclease</keyword>
<proteinExistence type="predicted"/>
<accession>A0A6B9L873</accession>
<evidence type="ECO:0000256" key="1">
    <source>
        <dbReference type="SAM" id="MobiDB-lite"/>
    </source>
</evidence>
<dbReference type="CDD" id="cd00085">
    <property type="entry name" value="HNHc"/>
    <property type="match status" value="1"/>
</dbReference>
<dbReference type="GeneID" id="60321439"/>
<keyword evidence="3" id="KW-1185">Reference proteome</keyword>
<dbReference type="Gene3D" id="1.10.30.50">
    <property type="match status" value="1"/>
</dbReference>
<organism evidence="2 3">
    <name type="scientific">Mycobacterium phage Imvubu</name>
    <dbReference type="NCBI Taxonomy" id="2686233"/>
    <lineage>
        <taxon>Viruses</taxon>
        <taxon>Duplodnaviria</taxon>
        <taxon>Heunggongvirae</taxon>
        <taxon>Uroviricota</taxon>
        <taxon>Caudoviricetes</taxon>
        <taxon>Bclasvirinae</taxon>
        <taxon>Imvubuvirus</taxon>
        <taxon>Imvubuvirus imvubu</taxon>
    </lineage>
</organism>
<evidence type="ECO:0000313" key="3">
    <source>
        <dbReference type="Proteomes" id="UP000464404"/>
    </source>
</evidence>
<dbReference type="EMBL" id="MN813693">
    <property type="protein sequence ID" value="QHB37820.1"/>
    <property type="molecule type" value="Genomic_DNA"/>
</dbReference>
<keyword evidence="2" id="KW-0255">Endonuclease</keyword>
<dbReference type="Proteomes" id="UP000464404">
    <property type="component" value="Segment"/>
</dbReference>
<reference evidence="2 3" key="1">
    <citation type="submission" date="2019-12" db="EMBL/GenBank/DDBJ databases">
        <authorList>
            <person name="Garlena R.A."/>
            <person name="Russell D.A."/>
            <person name="Pope W.H."/>
            <person name="Jacobs-Sera D."/>
            <person name="Hatfull G.F."/>
        </authorList>
    </citation>
    <scope>NUCLEOTIDE SEQUENCE [LARGE SCALE GENOMIC DNA]</scope>
</reference>
<keyword evidence="2" id="KW-0378">Hydrolase</keyword>
<dbReference type="GO" id="GO:0004519">
    <property type="term" value="F:endonuclease activity"/>
    <property type="evidence" value="ECO:0007669"/>
    <property type="project" value="UniProtKB-KW"/>
</dbReference>
<dbReference type="RefSeq" id="YP_009950029.1">
    <property type="nucleotide sequence ID" value="NC_051586.1"/>
</dbReference>
<protein>
    <submittedName>
        <fullName evidence="2">HNH endonuclease</fullName>
    </submittedName>
</protein>
<evidence type="ECO:0000313" key="2">
    <source>
        <dbReference type="EMBL" id="QHB37820.1"/>
    </source>
</evidence>
<dbReference type="InterPro" id="IPR003615">
    <property type="entry name" value="HNH_nuc"/>
</dbReference>
<name>A0A6B9L873_9CAUD</name>